<evidence type="ECO:0000256" key="6">
    <source>
        <dbReference type="ARBA" id="ARBA00023145"/>
    </source>
</evidence>
<dbReference type="InterPro" id="IPR001309">
    <property type="entry name" value="Pept_C14_p20"/>
</dbReference>
<comment type="similarity">
    <text evidence="1 7">Belongs to the peptidase C14A family.</text>
</comment>
<evidence type="ECO:0000313" key="11">
    <source>
        <dbReference type="EMBL" id="BES96509.1"/>
    </source>
</evidence>
<dbReference type="InterPro" id="IPR011600">
    <property type="entry name" value="Pept_C14_caspase"/>
</dbReference>
<organism evidence="11 12">
    <name type="scientific">Nesidiocoris tenuis</name>
    <dbReference type="NCBI Taxonomy" id="355587"/>
    <lineage>
        <taxon>Eukaryota</taxon>
        <taxon>Metazoa</taxon>
        <taxon>Ecdysozoa</taxon>
        <taxon>Arthropoda</taxon>
        <taxon>Hexapoda</taxon>
        <taxon>Insecta</taxon>
        <taxon>Pterygota</taxon>
        <taxon>Neoptera</taxon>
        <taxon>Paraneoptera</taxon>
        <taxon>Hemiptera</taxon>
        <taxon>Heteroptera</taxon>
        <taxon>Panheteroptera</taxon>
        <taxon>Cimicomorpha</taxon>
        <taxon>Miridae</taxon>
        <taxon>Dicyphina</taxon>
        <taxon>Nesidiocoris</taxon>
    </lineage>
</organism>
<dbReference type="PROSITE" id="PS01121">
    <property type="entry name" value="CASPASE_HIS"/>
    <property type="match status" value="1"/>
</dbReference>
<evidence type="ECO:0000259" key="9">
    <source>
        <dbReference type="PROSITE" id="PS50207"/>
    </source>
</evidence>
<dbReference type="CDD" id="cd00032">
    <property type="entry name" value="CASc"/>
    <property type="match status" value="1"/>
</dbReference>
<evidence type="ECO:0000256" key="3">
    <source>
        <dbReference type="ARBA" id="ARBA00022703"/>
    </source>
</evidence>
<dbReference type="PANTHER" id="PTHR48169">
    <property type="entry name" value="DED DOMAIN-CONTAINING PROTEIN"/>
    <property type="match status" value="1"/>
</dbReference>
<evidence type="ECO:0000256" key="2">
    <source>
        <dbReference type="ARBA" id="ARBA00022670"/>
    </source>
</evidence>
<dbReference type="InterPro" id="IPR029030">
    <property type="entry name" value="Caspase-like_dom_sf"/>
</dbReference>
<feature type="region of interest" description="Disordered" evidence="8">
    <location>
        <begin position="1"/>
        <end position="33"/>
    </location>
</feature>
<keyword evidence="3" id="KW-0053">Apoptosis</keyword>
<dbReference type="PANTHER" id="PTHR48169:SF7">
    <property type="entry name" value="CASPASE 10"/>
    <property type="match status" value="1"/>
</dbReference>
<evidence type="ECO:0000256" key="1">
    <source>
        <dbReference type="ARBA" id="ARBA00010134"/>
    </source>
</evidence>
<gene>
    <name evidence="11" type="ORF">NTJ_09320</name>
</gene>
<evidence type="ECO:0000256" key="7">
    <source>
        <dbReference type="RuleBase" id="RU003971"/>
    </source>
</evidence>
<dbReference type="Proteomes" id="UP001307889">
    <property type="component" value="Chromosome 7"/>
</dbReference>
<evidence type="ECO:0000256" key="4">
    <source>
        <dbReference type="ARBA" id="ARBA00022801"/>
    </source>
</evidence>
<dbReference type="InterPro" id="IPR015917">
    <property type="entry name" value="Pept_C14A"/>
</dbReference>
<dbReference type="PRINTS" id="PR00376">
    <property type="entry name" value="IL1BCENZYME"/>
</dbReference>
<reference evidence="11 12" key="1">
    <citation type="submission" date="2023-09" db="EMBL/GenBank/DDBJ databases">
        <title>Nesidiocoris tenuis whole genome shotgun sequence.</title>
        <authorList>
            <person name="Shibata T."/>
            <person name="Shimoda M."/>
            <person name="Kobayashi T."/>
            <person name="Uehara T."/>
        </authorList>
    </citation>
    <scope>NUCLEOTIDE SEQUENCE [LARGE SCALE GENOMIC DNA]</scope>
    <source>
        <strain evidence="11 12">Japan</strain>
    </source>
</reference>
<evidence type="ECO:0000259" key="10">
    <source>
        <dbReference type="PROSITE" id="PS50208"/>
    </source>
</evidence>
<keyword evidence="12" id="KW-1185">Reference proteome</keyword>
<dbReference type="PROSITE" id="PS01122">
    <property type="entry name" value="CASPASE_CYS"/>
    <property type="match status" value="1"/>
</dbReference>
<dbReference type="SUPFAM" id="SSF52129">
    <property type="entry name" value="Caspase-like"/>
    <property type="match status" value="1"/>
</dbReference>
<name>A0ABN7AYU5_9HEMI</name>
<dbReference type="Pfam" id="PF00656">
    <property type="entry name" value="Peptidase_C14"/>
    <property type="match status" value="1"/>
</dbReference>
<feature type="domain" description="Caspase family p20" evidence="10">
    <location>
        <begin position="67"/>
        <end position="191"/>
    </location>
</feature>
<evidence type="ECO:0000256" key="5">
    <source>
        <dbReference type="ARBA" id="ARBA00022807"/>
    </source>
</evidence>
<protein>
    <submittedName>
        <fullName evidence="11">CASc</fullName>
    </submittedName>
</protein>
<dbReference type="InterPro" id="IPR033139">
    <property type="entry name" value="Caspase_cys_AS"/>
</dbReference>
<dbReference type="PROSITE" id="PS50207">
    <property type="entry name" value="CASPASE_P10"/>
    <property type="match status" value="1"/>
</dbReference>
<accession>A0ABN7AYU5</accession>
<proteinExistence type="inferred from homology"/>
<dbReference type="InterPro" id="IPR016129">
    <property type="entry name" value="Caspase_his_AS"/>
</dbReference>
<evidence type="ECO:0000256" key="8">
    <source>
        <dbReference type="SAM" id="MobiDB-lite"/>
    </source>
</evidence>
<keyword evidence="5" id="KW-0788">Thiol protease</keyword>
<keyword evidence="6" id="KW-0865">Zymogen</keyword>
<keyword evidence="4" id="KW-0378">Hydrolase</keyword>
<dbReference type="SMART" id="SM00115">
    <property type="entry name" value="CASc"/>
    <property type="match status" value="1"/>
</dbReference>
<dbReference type="Gene3D" id="3.40.50.1460">
    <property type="match status" value="1"/>
</dbReference>
<dbReference type="PROSITE" id="PS50208">
    <property type="entry name" value="CASPASE_P20"/>
    <property type="match status" value="1"/>
</dbReference>
<keyword evidence="2" id="KW-0645">Protease</keyword>
<dbReference type="InterPro" id="IPR002138">
    <property type="entry name" value="Pept_C14_p10"/>
</dbReference>
<sequence length="312" mass="35002">MPKKIDEQPTELPGASSEELTEPSSRNVDGCSGSSLKHSHLQLRETIPEASMTSFIGDDFYRMDKKRRGYAVIFNNETFETLSPREGSRKDVIALEETFGPDCLGFDVECHNDLSADDIGNELQKLSKADHSECDCLCVIFLTHGMDNGIIHLKKGVYLVDQLWAPFLNDKCLGLAGKPKFFFIQACRGTKAHYGVNLVRFNSSEMDSVSRESYIIPSHSDILVSYSTVPGALSPRNKIKGTWFIQSLCKVLKEHYKTSDLLSMLTMVNREVALGYEFCGDESQESADRYCGMKVTPIFTSTLMRNVFFLPK</sequence>
<feature type="compositionally biased region" description="Polar residues" evidence="8">
    <location>
        <begin position="22"/>
        <end position="33"/>
    </location>
</feature>
<feature type="domain" description="Caspase family p10" evidence="9">
    <location>
        <begin position="212"/>
        <end position="311"/>
    </location>
</feature>
<evidence type="ECO:0000313" key="12">
    <source>
        <dbReference type="Proteomes" id="UP001307889"/>
    </source>
</evidence>
<dbReference type="EMBL" id="AP028915">
    <property type="protein sequence ID" value="BES96509.1"/>
    <property type="molecule type" value="Genomic_DNA"/>
</dbReference>